<dbReference type="Pfam" id="PF00383">
    <property type="entry name" value="dCMP_cyt_deam_1"/>
    <property type="match status" value="1"/>
</dbReference>
<dbReference type="EC" id="3.5.4.3" evidence="2"/>
<dbReference type="PANTHER" id="PTHR11079:SF161">
    <property type="entry name" value="CMP_DCMP-TYPE DEAMINASE DOMAIN-CONTAINING PROTEIN"/>
    <property type="match status" value="1"/>
</dbReference>
<dbReference type="GO" id="GO:0006152">
    <property type="term" value="P:purine nucleoside catabolic process"/>
    <property type="evidence" value="ECO:0007669"/>
    <property type="project" value="TreeGrafter"/>
</dbReference>
<feature type="domain" description="CMP/dCMP-type deaminase" evidence="1">
    <location>
        <begin position="7"/>
        <end position="121"/>
    </location>
</feature>
<gene>
    <name evidence="2" type="primary">guaD_3</name>
    <name evidence="2" type="ORF">LAL4801_05149</name>
</gene>
<sequence>MGTYRSERLDQLMEEAVAFSVDHVHKGGIPFTALVVDGNGTVIGRGVNRVRDHHDPTAHAEVDAIRDACRTLKTPHLHGGILLASGEPCAMCYVSALYAGISQVFFAADRDEVARHGFDYRGSYGLFASDPLAWQSPRVAKLAVPKAMRPFQNFAAMSRISD</sequence>
<dbReference type="CDD" id="cd01285">
    <property type="entry name" value="nucleoside_deaminase"/>
    <property type="match status" value="1"/>
</dbReference>
<dbReference type="PANTHER" id="PTHR11079">
    <property type="entry name" value="CYTOSINE DEAMINASE FAMILY MEMBER"/>
    <property type="match status" value="1"/>
</dbReference>
<evidence type="ECO:0000313" key="3">
    <source>
        <dbReference type="Proteomes" id="UP000048926"/>
    </source>
</evidence>
<dbReference type="EMBL" id="CXST01000004">
    <property type="protein sequence ID" value="CTQ46690.1"/>
    <property type="molecule type" value="Genomic_DNA"/>
</dbReference>
<dbReference type="GO" id="GO:0008892">
    <property type="term" value="F:guanine deaminase activity"/>
    <property type="evidence" value="ECO:0007669"/>
    <property type="project" value="UniProtKB-EC"/>
</dbReference>
<keyword evidence="3" id="KW-1185">Reference proteome</keyword>
<dbReference type="InterPro" id="IPR016193">
    <property type="entry name" value="Cytidine_deaminase-like"/>
</dbReference>
<evidence type="ECO:0000259" key="1">
    <source>
        <dbReference type="PROSITE" id="PS51747"/>
    </source>
</evidence>
<dbReference type="SUPFAM" id="SSF53927">
    <property type="entry name" value="Cytidine deaminase-like"/>
    <property type="match status" value="1"/>
</dbReference>
<name>A0A0M6YD00_9HYPH</name>
<dbReference type="InterPro" id="IPR002125">
    <property type="entry name" value="CMP_dCMP_dom"/>
</dbReference>
<proteinExistence type="predicted"/>
<dbReference type="Proteomes" id="UP000048926">
    <property type="component" value="Unassembled WGS sequence"/>
</dbReference>
<evidence type="ECO:0000313" key="2">
    <source>
        <dbReference type="EMBL" id="CTQ46690.1"/>
    </source>
</evidence>
<organism evidence="2 3">
    <name type="scientific">Roseibium aggregatum</name>
    <dbReference type="NCBI Taxonomy" id="187304"/>
    <lineage>
        <taxon>Bacteria</taxon>
        <taxon>Pseudomonadati</taxon>
        <taxon>Pseudomonadota</taxon>
        <taxon>Alphaproteobacteria</taxon>
        <taxon>Hyphomicrobiales</taxon>
        <taxon>Stappiaceae</taxon>
        <taxon>Roseibium</taxon>
    </lineage>
</organism>
<protein>
    <submittedName>
        <fullName evidence="2">Guanine deaminase</fullName>
        <ecNumber evidence="2">3.5.4.3</ecNumber>
    </submittedName>
</protein>
<keyword evidence="2" id="KW-0378">Hydrolase</keyword>
<dbReference type="AlphaFoldDB" id="A0A0M6YD00"/>
<dbReference type="GO" id="GO:0047974">
    <property type="term" value="F:guanosine deaminase activity"/>
    <property type="evidence" value="ECO:0007669"/>
    <property type="project" value="TreeGrafter"/>
</dbReference>
<reference evidence="3" key="1">
    <citation type="submission" date="2015-07" db="EMBL/GenBank/DDBJ databases">
        <authorList>
            <person name="Rodrigo-Torres Lidia"/>
            <person name="Arahal R.David."/>
        </authorList>
    </citation>
    <scope>NUCLEOTIDE SEQUENCE [LARGE SCALE GENOMIC DNA]</scope>
    <source>
        <strain evidence="3">CECT 4801</strain>
    </source>
</reference>
<dbReference type="PROSITE" id="PS51747">
    <property type="entry name" value="CYT_DCMP_DEAMINASES_2"/>
    <property type="match status" value="1"/>
</dbReference>
<accession>A0A0M6YD00</accession>
<dbReference type="Gene3D" id="3.40.140.10">
    <property type="entry name" value="Cytidine Deaminase, domain 2"/>
    <property type="match status" value="1"/>
</dbReference>